<dbReference type="InterPro" id="IPR001478">
    <property type="entry name" value="PDZ"/>
</dbReference>
<sequence>MQKDDVIIGVNRDRVNSIAEMRKVLAAKPAIIALQIVRGNESIYLLMR</sequence>
<reference evidence="2 3" key="1">
    <citation type="submission" date="2017-04" db="EMBL/GenBank/DDBJ databases">
        <title>Shigella flexneri 2a str. 301 Sequencing.</title>
        <authorList>
            <person name="Zhu Z."/>
        </authorList>
    </citation>
    <scope>NUCLEOTIDE SEQUENCE [LARGE SCALE GENOMIC DNA]</scope>
    <source>
        <strain evidence="2 3">301</strain>
    </source>
</reference>
<gene>
    <name evidence="2" type="ORF">SF301_1531</name>
</gene>
<evidence type="ECO:0000313" key="2">
    <source>
        <dbReference type="EMBL" id="OXB29359.1"/>
    </source>
</evidence>
<protein>
    <recommendedName>
        <fullName evidence="1">PDZ domain-containing protein</fullName>
    </recommendedName>
</protein>
<name>A0AB36PJ46_SHIFL</name>
<dbReference type="Proteomes" id="UP000198358">
    <property type="component" value="Unassembled WGS sequence"/>
</dbReference>
<dbReference type="AlphaFoldDB" id="A0AB36PJ46"/>
<accession>A0AB36PJ46</accession>
<dbReference type="SUPFAM" id="SSF50156">
    <property type="entry name" value="PDZ domain-like"/>
    <property type="match status" value="1"/>
</dbReference>
<feature type="domain" description="PDZ" evidence="1">
    <location>
        <begin position="2"/>
        <end position="36"/>
    </location>
</feature>
<dbReference type="InterPro" id="IPR036034">
    <property type="entry name" value="PDZ_sf"/>
</dbReference>
<evidence type="ECO:0000259" key="1">
    <source>
        <dbReference type="Pfam" id="PF00595"/>
    </source>
</evidence>
<dbReference type="EMBL" id="NEDR01000001">
    <property type="protein sequence ID" value="OXB29359.1"/>
    <property type="molecule type" value="Genomic_DNA"/>
</dbReference>
<proteinExistence type="predicted"/>
<comment type="caution">
    <text evidence="2">The sequence shown here is derived from an EMBL/GenBank/DDBJ whole genome shotgun (WGS) entry which is preliminary data.</text>
</comment>
<organism evidence="2 3">
    <name type="scientific">Shigella flexneri 2a str. 301</name>
    <dbReference type="NCBI Taxonomy" id="198214"/>
    <lineage>
        <taxon>Bacteria</taxon>
        <taxon>Pseudomonadati</taxon>
        <taxon>Pseudomonadota</taxon>
        <taxon>Gammaproteobacteria</taxon>
        <taxon>Enterobacterales</taxon>
        <taxon>Enterobacteriaceae</taxon>
        <taxon>Shigella</taxon>
    </lineage>
</organism>
<dbReference type="Gene3D" id="2.30.42.10">
    <property type="match status" value="1"/>
</dbReference>
<evidence type="ECO:0000313" key="3">
    <source>
        <dbReference type="Proteomes" id="UP000198358"/>
    </source>
</evidence>
<dbReference type="Pfam" id="PF00595">
    <property type="entry name" value="PDZ"/>
    <property type="match status" value="1"/>
</dbReference>